<proteinExistence type="predicted"/>
<sequence length="227" mass="26459">MKHKGSLPPERLMHVPDRINWDHIKKNGSEMSQAVDDHGFYEEWETAKMMELQDQELRRARKGAWRLPASSQGKAVALLYVLSAFFFVLLMALIISSLQKITAMWEALEEARLRSEKVHAGSWQNLSHVQQFMEKQTSGEFTAFRRHLLNVSREVENMRAKMTQCEADCGKALSDRLRVLGERSPPSAWLLPLMGNPWFELFTKLQKKQRSYKAAVKSLRLWRARFR</sequence>
<feature type="transmembrane region" description="Helical" evidence="1">
    <location>
        <begin position="75"/>
        <end position="95"/>
    </location>
</feature>
<gene>
    <name evidence="3" type="primary">LOC106487485</name>
</gene>
<name>A0ABM4G0T0_9AVES</name>
<reference evidence="3" key="1">
    <citation type="submission" date="2025-08" db="UniProtKB">
        <authorList>
            <consortium name="RefSeq"/>
        </authorList>
    </citation>
    <scope>IDENTIFICATION</scope>
    <source>
        <tissue evidence="3">Blood</tissue>
    </source>
</reference>
<dbReference type="RefSeq" id="XP_067170794.1">
    <property type="nucleotide sequence ID" value="XM_067314693.1"/>
</dbReference>
<dbReference type="GeneID" id="106487485"/>
<accession>A0ABM4G0T0</accession>
<protein>
    <submittedName>
        <fullName evidence="3">Uncharacterized protein</fullName>
    </submittedName>
</protein>
<organism evidence="2 3">
    <name type="scientific">Apteryx mantelli</name>
    <name type="common">North Island brown kiwi</name>
    <dbReference type="NCBI Taxonomy" id="2696672"/>
    <lineage>
        <taxon>Eukaryota</taxon>
        <taxon>Metazoa</taxon>
        <taxon>Chordata</taxon>
        <taxon>Craniata</taxon>
        <taxon>Vertebrata</taxon>
        <taxon>Euteleostomi</taxon>
        <taxon>Archelosauria</taxon>
        <taxon>Archosauria</taxon>
        <taxon>Dinosauria</taxon>
        <taxon>Saurischia</taxon>
        <taxon>Theropoda</taxon>
        <taxon>Coelurosauria</taxon>
        <taxon>Aves</taxon>
        <taxon>Palaeognathae</taxon>
        <taxon>Apterygiformes</taxon>
        <taxon>Apterygidae</taxon>
        <taxon>Apteryx</taxon>
    </lineage>
</organism>
<keyword evidence="1" id="KW-0812">Transmembrane</keyword>
<keyword evidence="1" id="KW-0472">Membrane</keyword>
<keyword evidence="1" id="KW-1133">Transmembrane helix</keyword>
<dbReference type="Proteomes" id="UP001652627">
    <property type="component" value="Chromosome 36"/>
</dbReference>
<evidence type="ECO:0000313" key="3">
    <source>
        <dbReference type="RefSeq" id="XP_067170794.1"/>
    </source>
</evidence>
<evidence type="ECO:0000256" key="1">
    <source>
        <dbReference type="SAM" id="Phobius"/>
    </source>
</evidence>
<keyword evidence="2" id="KW-1185">Reference proteome</keyword>
<evidence type="ECO:0000313" key="2">
    <source>
        <dbReference type="Proteomes" id="UP001652627"/>
    </source>
</evidence>